<dbReference type="PRINTS" id="PR00420">
    <property type="entry name" value="RNGMNOXGNASE"/>
</dbReference>
<dbReference type="PANTHER" id="PTHR13789:SF309">
    <property type="entry name" value="PUTATIVE (AFU_ORTHOLOGUE AFUA_6G14510)-RELATED"/>
    <property type="match status" value="1"/>
</dbReference>
<evidence type="ECO:0000256" key="1">
    <source>
        <dbReference type="ARBA" id="ARBA00023002"/>
    </source>
</evidence>
<dbReference type="InterPro" id="IPR002938">
    <property type="entry name" value="FAD-bd"/>
</dbReference>
<dbReference type="AlphaFoldDB" id="A0AB39THA0"/>
<dbReference type="InterPro" id="IPR036188">
    <property type="entry name" value="FAD/NAD-bd_sf"/>
</dbReference>
<dbReference type="RefSeq" id="WP_369182942.1">
    <property type="nucleotide sequence ID" value="NZ_CP163445.1"/>
</dbReference>
<reference evidence="4" key="1">
    <citation type="submission" date="2024-07" db="EMBL/GenBank/DDBJ databases">
        <authorList>
            <person name="Yu S.T."/>
        </authorList>
    </citation>
    <scope>NUCLEOTIDE SEQUENCE</scope>
    <source>
        <strain evidence="4">Y1</strain>
    </source>
</reference>
<dbReference type="SUPFAM" id="SSF51905">
    <property type="entry name" value="FAD/NAD(P)-binding domain"/>
    <property type="match status" value="1"/>
</dbReference>
<organism evidence="4">
    <name type="scientific">Streptomyces sp. Y1</name>
    <dbReference type="NCBI Taxonomy" id="3238634"/>
    <lineage>
        <taxon>Bacteria</taxon>
        <taxon>Bacillati</taxon>
        <taxon>Actinomycetota</taxon>
        <taxon>Actinomycetes</taxon>
        <taxon>Kitasatosporales</taxon>
        <taxon>Streptomycetaceae</taxon>
        <taxon>Streptomyces</taxon>
    </lineage>
</organism>
<keyword evidence="1" id="KW-0560">Oxidoreductase</keyword>
<dbReference type="EMBL" id="CP163445">
    <property type="protein sequence ID" value="XDQ78549.1"/>
    <property type="molecule type" value="Genomic_DNA"/>
</dbReference>
<dbReference type="GO" id="GO:0071949">
    <property type="term" value="F:FAD binding"/>
    <property type="evidence" value="ECO:0007669"/>
    <property type="project" value="InterPro"/>
</dbReference>
<feature type="domain" description="FAD-binding" evidence="3">
    <location>
        <begin position="10"/>
        <end position="348"/>
    </location>
</feature>
<name>A0AB39THA0_9ACTN</name>
<gene>
    <name evidence="4" type="ORF">AB2U05_08735</name>
</gene>
<dbReference type="PANTHER" id="PTHR13789">
    <property type="entry name" value="MONOOXYGENASE"/>
    <property type="match status" value="1"/>
</dbReference>
<sequence>MSGTPTARKALVIGGGIAGPVTALALRKAGIEAEVFEAYPTSADGIGGTFMIAPNGLAALAAVGLGAEVGAVGQLIHRMVLEDGKGGVHAEIPVGGRVMRRAELYTVLQRRLREEGVPVRYGKRLVGVDEGPTGVTARFADGGTADGDLLIGTDGTRSVVRELIDPAAPGPQYTGLIGVGGHSAHRLDGVPGRAESVHFAQGGRAFFGYWALPDGAGTTWFSNIPQPEQLSPEQARGTSRQEWLALARELHADDLPARDVLAEADAATIEVFPRLEIMPSVPHWYRGRLVLVGDSVHAPSNSSGQGVSLAVESAVELARCLASHPDLPGALAAYEAARRPVVEEVAARAAEVNGQKASAGAGS</sequence>
<evidence type="ECO:0000313" key="4">
    <source>
        <dbReference type="EMBL" id="XDQ78549.1"/>
    </source>
</evidence>
<protein>
    <submittedName>
        <fullName evidence="4">FAD-dependent oxidoreductase</fullName>
    </submittedName>
</protein>
<dbReference type="InterPro" id="IPR050493">
    <property type="entry name" value="FAD-dep_Monooxygenase_BioMet"/>
</dbReference>
<proteinExistence type="predicted"/>
<evidence type="ECO:0000256" key="2">
    <source>
        <dbReference type="ARBA" id="ARBA00023033"/>
    </source>
</evidence>
<dbReference type="GO" id="GO:0004497">
    <property type="term" value="F:monooxygenase activity"/>
    <property type="evidence" value="ECO:0007669"/>
    <property type="project" value="UniProtKB-KW"/>
</dbReference>
<accession>A0AB39THA0</accession>
<keyword evidence="2" id="KW-0503">Monooxygenase</keyword>
<dbReference type="Pfam" id="PF01494">
    <property type="entry name" value="FAD_binding_3"/>
    <property type="match status" value="1"/>
</dbReference>
<evidence type="ECO:0000259" key="3">
    <source>
        <dbReference type="Pfam" id="PF01494"/>
    </source>
</evidence>
<dbReference type="Gene3D" id="3.50.50.60">
    <property type="entry name" value="FAD/NAD(P)-binding domain"/>
    <property type="match status" value="1"/>
</dbReference>